<organism evidence="3 4">
    <name type="scientific">Leucobacter ruminantium</name>
    <dbReference type="NCBI Taxonomy" id="1289170"/>
    <lineage>
        <taxon>Bacteria</taxon>
        <taxon>Bacillati</taxon>
        <taxon>Actinomycetota</taxon>
        <taxon>Actinomycetes</taxon>
        <taxon>Micrococcales</taxon>
        <taxon>Microbacteriaceae</taxon>
        <taxon>Leucobacter</taxon>
    </lineage>
</organism>
<sequence>MNVDLIIRNARLVDHSGEQHGSIAIANGRIVAIGADETMPDAERVIDAGGKVVMPGVIDPHCHLGVDYDYDEDMRTETAAAARGGVTTILLFARSMNGPYVPFYRERRARGEAASVIDFGFHFGIQREEHLDEIDDIVEHTGVQSFKCHMGYEPGNSIGINSSPDSWVFAAMQKAAKLPRGVVSVHCENTDLVGLLKKQMIATGREDLAAYTESRPVYVEEEAIARMIRFSEVTGCPLYVVHTTAANGPRMAAEARNRGVDVTIETCPHYLTRTAYDEDLGPTARISPPLRDREQLEGLWEGMLNGQIGTLGTDHVPFRKNGGPVWTEKPGVVSFAWELPLMLHFAVNERGMSLSRLSELNAANPAKQFGLFPQKGSLSVGADADLVLIDLDLEQEVTHESGKGTCLYEGWKLRGWPVLTLSRGEVVFDADEPASEPKYGRGQCVTVPDAEREARLAAAG</sequence>
<feature type="domain" description="Amidohydrolase-related" evidence="2">
    <location>
        <begin position="52"/>
        <end position="427"/>
    </location>
</feature>
<dbReference type="Pfam" id="PF01979">
    <property type="entry name" value="Amidohydro_1"/>
    <property type="match status" value="1"/>
</dbReference>
<dbReference type="GO" id="GO:0016812">
    <property type="term" value="F:hydrolase activity, acting on carbon-nitrogen (but not peptide) bonds, in cyclic amides"/>
    <property type="evidence" value="ECO:0007669"/>
    <property type="project" value="TreeGrafter"/>
</dbReference>
<dbReference type="InterPro" id="IPR050378">
    <property type="entry name" value="Metallo-dep_Hydrolases_sf"/>
</dbReference>
<dbReference type="Proteomes" id="UP000664398">
    <property type="component" value="Unassembled WGS sequence"/>
</dbReference>
<dbReference type="SUPFAM" id="SSF51556">
    <property type="entry name" value="Metallo-dependent hydrolases"/>
    <property type="match status" value="1"/>
</dbReference>
<reference evidence="3" key="1">
    <citation type="submission" date="2021-03" db="EMBL/GenBank/DDBJ databases">
        <title>Leucobacter chromiisoli sp. nov., isolated from chromium-containing soil of chemical plant.</title>
        <authorList>
            <person name="Xu Z."/>
        </authorList>
    </citation>
    <scope>NUCLEOTIDE SEQUENCE</scope>
    <source>
        <strain evidence="3">A2</strain>
    </source>
</reference>
<accession>A0A939LWY2</accession>
<comment type="cofactor">
    <cofactor evidence="1">
        <name>Zn(2+)</name>
        <dbReference type="ChEBI" id="CHEBI:29105"/>
    </cofactor>
</comment>
<dbReference type="PANTHER" id="PTHR11647:SF1">
    <property type="entry name" value="COLLAPSIN RESPONSE MEDIATOR PROTEIN"/>
    <property type="match status" value="1"/>
</dbReference>
<evidence type="ECO:0000313" key="3">
    <source>
        <dbReference type="EMBL" id="MBO1803912.1"/>
    </source>
</evidence>
<dbReference type="InterPro" id="IPR032466">
    <property type="entry name" value="Metal_Hydrolase"/>
</dbReference>
<dbReference type="InterPro" id="IPR006680">
    <property type="entry name" value="Amidohydro-rel"/>
</dbReference>
<protein>
    <submittedName>
        <fullName evidence="3">Amidohydrolase family protein</fullName>
    </submittedName>
</protein>
<dbReference type="InterPro" id="IPR011059">
    <property type="entry name" value="Metal-dep_hydrolase_composite"/>
</dbReference>
<proteinExistence type="predicted"/>
<dbReference type="EMBL" id="JAGDYL010000001">
    <property type="protein sequence ID" value="MBO1803912.1"/>
    <property type="molecule type" value="Genomic_DNA"/>
</dbReference>
<dbReference type="AlphaFoldDB" id="A0A939LWY2"/>
<gene>
    <name evidence="3" type="ORF">J4H91_01070</name>
</gene>
<evidence type="ECO:0000256" key="1">
    <source>
        <dbReference type="ARBA" id="ARBA00001947"/>
    </source>
</evidence>
<name>A0A939LWY2_9MICO</name>
<dbReference type="SUPFAM" id="SSF51338">
    <property type="entry name" value="Composite domain of metallo-dependent hydrolases"/>
    <property type="match status" value="1"/>
</dbReference>
<evidence type="ECO:0000313" key="4">
    <source>
        <dbReference type="Proteomes" id="UP000664398"/>
    </source>
</evidence>
<dbReference type="Gene3D" id="3.20.20.140">
    <property type="entry name" value="Metal-dependent hydrolases"/>
    <property type="match status" value="1"/>
</dbReference>
<comment type="caution">
    <text evidence="3">The sequence shown here is derived from an EMBL/GenBank/DDBJ whole genome shotgun (WGS) entry which is preliminary data.</text>
</comment>
<dbReference type="RefSeq" id="WP_208044391.1">
    <property type="nucleotide sequence ID" value="NZ_JAGDYL010000001.1"/>
</dbReference>
<evidence type="ECO:0000259" key="2">
    <source>
        <dbReference type="Pfam" id="PF01979"/>
    </source>
</evidence>
<keyword evidence="4" id="KW-1185">Reference proteome</keyword>
<dbReference type="Gene3D" id="2.30.40.10">
    <property type="entry name" value="Urease, subunit C, domain 1"/>
    <property type="match status" value="1"/>
</dbReference>
<dbReference type="GO" id="GO:0005829">
    <property type="term" value="C:cytosol"/>
    <property type="evidence" value="ECO:0007669"/>
    <property type="project" value="TreeGrafter"/>
</dbReference>
<dbReference type="PANTHER" id="PTHR11647">
    <property type="entry name" value="HYDRANTOINASE/DIHYDROPYRIMIDINASE FAMILY MEMBER"/>
    <property type="match status" value="1"/>
</dbReference>